<keyword evidence="1" id="KW-1133">Transmembrane helix</keyword>
<protein>
    <submittedName>
        <fullName evidence="2">Uncharacterized protein</fullName>
    </submittedName>
</protein>
<name>H6RJW7_BLASD</name>
<dbReference type="KEGG" id="bsd:BLASA_2748"/>
<dbReference type="EMBL" id="FO117623">
    <property type="protein sequence ID" value="CCG03620.1"/>
    <property type="molecule type" value="Genomic_DNA"/>
</dbReference>
<dbReference type="HOGENOM" id="CLU_2697242_0_0_11"/>
<dbReference type="AlphaFoldDB" id="H6RJW7"/>
<accession>H6RJW7</accession>
<organism evidence="2 3">
    <name type="scientific">Blastococcus saxobsidens (strain DD2)</name>
    <dbReference type="NCBI Taxonomy" id="1146883"/>
    <lineage>
        <taxon>Bacteria</taxon>
        <taxon>Bacillati</taxon>
        <taxon>Actinomycetota</taxon>
        <taxon>Actinomycetes</taxon>
        <taxon>Geodermatophilales</taxon>
        <taxon>Geodermatophilaceae</taxon>
        <taxon>Blastococcus</taxon>
    </lineage>
</organism>
<reference evidence="3" key="2">
    <citation type="submission" date="2012-02" db="EMBL/GenBank/DDBJ databases">
        <title>Complete genome sequence of Blastococcus saxobsidens strain DD2.</title>
        <authorList>
            <person name="Genoscope."/>
        </authorList>
    </citation>
    <scope>NUCLEOTIDE SEQUENCE [LARGE SCALE GENOMIC DNA]</scope>
    <source>
        <strain evidence="3">DD2</strain>
    </source>
</reference>
<proteinExistence type="predicted"/>
<dbReference type="STRING" id="1146883.BLASA_2748"/>
<sequence>MHALTHGDLLVALDRNALLVVVLVASAVIGIRTLADRPATRPRRWAGPLAGLLLILWTVARNLPVPPFSVLAP</sequence>
<evidence type="ECO:0000313" key="3">
    <source>
        <dbReference type="Proteomes" id="UP000007517"/>
    </source>
</evidence>
<feature type="transmembrane region" description="Helical" evidence="1">
    <location>
        <begin position="17"/>
        <end position="34"/>
    </location>
</feature>
<gene>
    <name evidence="2" type="ordered locus">BLASA_2748</name>
</gene>
<reference evidence="2 3" key="1">
    <citation type="journal article" date="2012" name="J. Bacteriol.">
        <title>Genome Sequence of Blastococcus saxobsidens DD2, a Stone-Inhabiting Bacterium.</title>
        <authorList>
            <person name="Chouaia B."/>
            <person name="Crotti E."/>
            <person name="Brusetti L."/>
            <person name="Daffonchio D."/>
            <person name="Essoussi I."/>
            <person name="Nouioui I."/>
            <person name="Sbissi I."/>
            <person name="Ghodhbane-Gtari F."/>
            <person name="Gtari M."/>
            <person name="Vacherie B."/>
            <person name="Barbe V."/>
            <person name="Medigue C."/>
            <person name="Gury J."/>
            <person name="Pujic P."/>
            <person name="Normand P."/>
        </authorList>
    </citation>
    <scope>NUCLEOTIDE SEQUENCE [LARGE SCALE GENOMIC DNA]</scope>
    <source>
        <strain evidence="2 3">DD2</strain>
    </source>
</reference>
<keyword evidence="3" id="KW-1185">Reference proteome</keyword>
<keyword evidence="1" id="KW-0812">Transmembrane</keyword>
<evidence type="ECO:0000256" key="1">
    <source>
        <dbReference type="SAM" id="Phobius"/>
    </source>
</evidence>
<keyword evidence="1" id="KW-0472">Membrane</keyword>
<dbReference type="Proteomes" id="UP000007517">
    <property type="component" value="Chromosome"/>
</dbReference>
<evidence type="ECO:0000313" key="2">
    <source>
        <dbReference type="EMBL" id="CCG03620.1"/>
    </source>
</evidence>